<dbReference type="Proteomes" id="UP001268089">
    <property type="component" value="Unassembled WGS sequence"/>
</dbReference>
<dbReference type="Pfam" id="PF02517">
    <property type="entry name" value="Rce1-like"/>
    <property type="match status" value="1"/>
</dbReference>
<feature type="transmembrane region" description="Helical" evidence="1">
    <location>
        <begin position="127"/>
        <end position="148"/>
    </location>
</feature>
<organism evidence="3 4">
    <name type="scientific">Rhodoferax saidenbachensis</name>
    <dbReference type="NCBI Taxonomy" id="1484693"/>
    <lineage>
        <taxon>Bacteria</taxon>
        <taxon>Pseudomonadati</taxon>
        <taxon>Pseudomonadota</taxon>
        <taxon>Betaproteobacteria</taxon>
        <taxon>Burkholderiales</taxon>
        <taxon>Comamonadaceae</taxon>
        <taxon>Rhodoferax</taxon>
    </lineage>
</organism>
<dbReference type="PANTHER" id="PTHR36435">
    <property type="entry name" value="SLR1288 PROTEIN"/>
    <property type="match status" value="1"/>
</dbReference>
<protein>
    <submittedName>
        <fullName evidence="3">Membrane protease YdiL (CAAX protease family)</fullName>
    </submittedName>
</protein>
<feature type="transmembrane region" description="Helical" evidence="1">
    <location>
        <begin position="169"/>
        <end position="202"/>
    </location>
</feature>
<name>A0ABU1ZP55_9BURK</name>
<reference evidence="3 4" key="1">
    <citation type="submission" date="2023-07" db="EMBL/GenBank/DDBJ databases">
        <title>Sorghum-associated microbial communities from plants grown in Nebraska, USA.</title>
        <authorList>
            <person name="Schachtman D."/>
        </authorList>
    </citation>
    <scope>NUCLEOTIDE SEQUENCE [LARGE SCALE GENOMIC DNA]</scope>
    <source>
        <strain evidence="3 4">BE308</strain>
    </source>
</reference>
<feature type="domain" description="CAAX prenyl protease 2/Lysostaphin resistance protein A-like" evidence="2">
    <location>
        <begin position="135"/>
        <end position="220"/>
    </location>
</feature>
<evidence type="ECO:0000313" key="3">
    <source>
        <dbReference type="EMBL" id="MDR7307329.1"/>
    </source>
</evidence>
<dbReference type="EMBL" id="JAVDXO010000005">
    <property type="protein sequence ID" value="MDR7307329.1"/>
    <property type="molecule type" value="Genomic_DNA"/>
</dbReference>
<keyword evidence="4" id="KW-1185">Reference proteome</keyword>
<dbReference type="InterPro" id="IPR003675">
    <property type="entry name" value="Rce1/LyrA-like_dom"/>
</dbReference>
<keyword evidence="3" id="KW-0645">Protease</keyword>
<evidence type="ECO:0000259" key="2">
    <source>
        <dbReference type="Pfam" id="PF02517"/>
    </source>
</evidence>
<feature type="transmembrane region" description="Helical" evidence="1">
    <location>
        <begin position="88"/>
        <end position="107"/>
    </location>
</feature>
<accession>A0ABU1ZP55</accession>
<sequence length="270" mass="29144">MKPAREKKANFPSGVEAFFLFVALFVLEYVLGLALYDARHVLGLHSSQLMVMVVLLGNGLLLSGILHFKSMGYRELLHPSATSPWATAVFLIPLVLLLVPSLLLVFWSVTELVVAWFPMSRAEEAMFASMDGLDLATVLAICVLAPVVEEMLFRGVILRSFLQQYDRRQAIWGSALLFGVAHLNIYQFVVAVGMGLLLGWLYERSRSLIPCMALHAAYNTGTVALSATLGEGATSPVVSVSAPAAAWGAALAAALLASWGLRRLLGKAAV</sequence>
<feature type="transmembrane region" description="Helical" evidence="1">
    <location>
        <begin position="244"/>
        <end position="261"/>
    </location>
</feature>
<dbReference type="RefSeq" id="WP_310343499.1">
    <property type="nucleotide sequence ID" value="NZ_JAVDXO010000005.1"/>
</dbReference>
<comment type="caution">
    <text evidence="3">The sequence shown here is derived from an EMBL/GenBank/DDBJ whole genome shotgun (WGS) entry which is preliminary data.</text>
</comment>
<keyword evidence="1" id="KW-0472">Membrane</keyword>
<dbReference type="InterPro" id="IPR052710">
    <property type="entry name" value="CAAX_protease"/>
</dbReference>
<dbReference type="GO" id="GO:0008233">
    <property type="term" value="F:peptidase activity"/>
    <property type="evidence" value="ECO:0007669"/>
    <property type="project" value="UniProtKB-KW"/>
</dbReference>
<keyword evidence="1" id="KW-0812">Transmembrane</keyword>
<gene>
    <name evidence="3" type="ORF">J2X15_002616</name>
</gene>
<evidence type="ECO:0000256" key="1">
    <source>
        <dbReference type="SAM" id="Phobius"/>
    </source>
</evidence>
<feature type="transmembrane region" description="Helical" evidence="1">
    <location>
        <begin position="12"/>
        <end position="36"/>
    </location>
</feature>
<dbReference type="PANTHER" id="PTHR36435:SF1">
    <property type="entry name" value="CAAX AMINO TERMINAL PROTEASE FAMILY PROTEIN"/>
    <property type="match status" value="1"/>
</dbReference>
<keyword evidence="1" id="KW-1133">Transmembrane helix</keyword>
<feature type="transmembrane region" description="Helical" evidence="1">
    <location>
        <begin position="48"/>
        <end position="68"/>
    </location>
</feature>
<keyword evidence="3" id="KW-0378">Hydrolase</keyword>
<proteinExistence type="predicted"/>
<evidence type="ECO:0000313" key="4">
    <source>
        <dbReference type="Proteomes" id="UP001268089"/>
    </source>
</evidence>
<dbReference type="GO" id="GO:0006508">
    <property type="term" value="P:proteolysis"/>
    <property type="evidence" value="ECO:0007669"/>
    <property type="project" value="UniProtKB-KW"/>
</dbReference>